<evidence type="ECO:0000313" key="15">
    <source>
        <dbReference type="Proteomes" id="UP000193920"/>
    </source>
</evidence>
<dbReference type="AlphaFoldDB" id="A0A1Y2B2K2"/>
<dbReference type="PANTHER" id="PTHR12246">
    <property type="entry name" value="PALMITOYLTRANSFERASE ZDHHC16"/>
    <property type="match status" value="1"/>
</dbReference>
<evidence type="ECO:0000256" key="5">
    <source>
        <dbReference type="ARBA" id="ARBA00023136"/>
    </source>
</evidence>
<keyword evidence="6" id="KW-0564">Palmitate</keyword>
<feature type="transmembrane region" description="Helical" evidence="10">
    <location>
        <begin position="302"/>
        <end position="327"/>
    </location>
</feature>
<keyword evidence="2 10" id="KW-0808">Transferase</keyword>
<dbReference type="InterPro" id="IPR039859">
    <property type="entry name" value="PFA4/ZDH16/20/ERF2-like"/>
</dbReference>
<feature type="transmembrane region" description="Helical" evidence="10">
    <location>
        <begin position="348"/>
        <end position="372"/>
    </location>
</feature>
<evidence type="ECO:0000256" key="9">
    <source>
        <dbReference type="ARBA" id="ARBA00048048"/>
    </source>
</evidence>
<sequence>MTMYLRKSFGQYLPILFVYGLVLASFIDYIFNYCWTLISEGHIVQSIIYLIIYNVLLVIFVYSYNMVTFTDPGCPTKDVINVLSRDELASYYTTLEEIPELKKMNESTSTNSSQHSTGALLKNEEKLNNSDSLIINNKFNENNNNYSIDIQSTEIASSSNANEQNSTEALINPLNSSSTRKEQTVSFLNEKPNLENTVFNRSVNKKDQISIDIDNDRIIERNIKKFNKNSNSNESIEEEIPSNSNRRNIENEEEMNSIVCKKCLGFKPERTHHCSVCNRCVLKMDHHCPWLSNCVGFYNYKYFILFLFYGSFFILFQFLTVFISFVIDFPFSDRLFDDFIFFPDHKKLWIIHIFLSFVLGVSVLIFCVTHIYQNLLGNATTLELFDKQRRIRRYRFNIIRDNGKREIDKMKDEVNELEELINNSPSDPNIEEKRKELKKKKDKLNAKIKEYDSPRNRSPFFVSDSPKNIPKSILHNPYDIGKLDNFYQVFGKDPKRWFIPVPSSIGDGYHYPKHEFQ</sequence>
<evidence type="ECO:0000256" key="6">
    <source>
        <dbReference type="ARBA" id="ARBA00023139"/>
    </source>
</evidence>
<evidence type="ECO:0000256" key="1">
    <source>
        <dbReference type="ARBA" id="ARBA00004141"/>
    </source>
</evidence>
<dbReference type="Proteomes" id="UP000193920">
    <property type="component" value="Unassembled WGS sequence"/>
</dbReference>
<proteinExistence type="inferred from homology"/>
<dbReference type="OrthoDB" id="9909019at2759"/>
<gene>
    <name evidence="14" type="ORF">LY90DRAFT_674017</name>
</gene>
<dbReference type="EMBL" id="MCOG01000182">
    <property type="protein sequence ID" value="ORY29068.1"/>
    <property type="molecule type" value="Genomic_DNA"/>
</dbReference>
<feature type="coiled-coil region" evidence="11">
    <location>
        <begin position="400"/>
        <end position="450"/>
    </location>
</feature>
<evidence type="ECO:0000256" key="2">
    <source>
        <dbReference type="ARBA" id="ARBA00022679"/>
    </source>
</evidence>
<keyword evidence="15" id="KW-1185">Reference proteome</keyword>
<comment type="subcellular location">
    <subcellularLocation>
        <location evidence="1">Membrane</location>
        <topology evidence="1">Multi-pass membrane protein</topology>
    </subcellularLocation>
</comment>
<keyword evidence="11" id="KW-0175">Coiled coil</keyword>
<evidence type="ECO:0000256" key="7">
    <source>
        <dbReference type="ARBA" id="ARBA00023288"/>
    </source>
</evidence>
<comment type="domain">
    <text evidence="10">The DHHC domain is required for palmitoyltransferase activity.</text>
</comment>
<keyword evidence="7" id="KW-0449">Lipoprotein</keyword>
<protein>
    <recommendedName>
        <fullName evidence="10">Palmitoyltransferase</fullName>
        <ecNumber evidence="10">2.3.1.225</ecNumber>
    </recommendedName>
</protein>
<feature type="domain" description="Palmitoyltransferase DHHC" evidence="13">
    <location>
        <begin position="255"/>
        <end position="386"/>
    </location>
</feature>
<dbReference type="GO" id="GO:0019706">
    <property type="term" value="F:protein-cysteine S-palmitoyltransferase activity"/>
    <property type="evidence" value="ECO:0007669"/>
    <property type="project" value="UniProtKB-EC"/>
</dbReference>
<dbReference type="InterPro" id="IPR001594">
    <property type="entry name" value="Palmitoyltrfase_DHHC"/>
</dbReference>
<reference evidence="14 15" key="1">
    <citation type="submission" date="2016-08" db="EMBL/GenBank/DDBJ databases">
        <title>A Parts List for Fungal Cellulosomes Revealed by Comparative Genomics.</title>
        <authorList>
            <consortium name="DOE Joint Genome Institute"/>
            <person name="Haitjema C.H."/>
            <person name="Gilmore S.P."/>
            <person name="Henske J.K."/>
            <person name="Solomon K.V."/>
            <person name="De Groot R."/>
            <person name="Kuo A."/>
            <person name="Mondo S.J."/>
            <person name="Salamov A.A."/>
            <person name="Labutti K."/>
            <person name="Zhao Z."/>
            <person name="Chiniquy J."/>
            <person name="Barry K."/>
            <person name="Brewer H.M."/>
            <person name="Purvine S.O."/>
            <person name="Wright A.T."/>
            <person name="Boxma B."/>
            <person name="Van Alen T."/>
            <person name="Hackstein J.H."/>
            <person name="Baker S.E."/>
            <person name="Grigoriev I.V."/>
            <person name="O'Malley M.A."/>
        </authorList>
    </citation>
    <scope>NUCLEOTIDE SEQUENCE [LARGE SCALE GENOMIC DNA]</scope>
    <source>
        <strain evidence="14 15">G1</strain>
    </source>
</reference>
<evidence type="ECO:0000256" key="10">
    <source>
        <dbReference type="RuleBase" id="RU079119"/>
    </source>
</evidence>
<organism evidence="14 15">
    <name type="scientific">Neocallimastix californiae</name>
    <dbReference type="NCBI Taxonomy" id="1754190"/>
    <lineage>
        <taxon>Eukaryota</taxon>
        <taxon>Fungi</taxon>
        <taxon>Fungi incertae sedis</taxon>
        <taxon>Chytridiomycota</taxon>
        <taxon>Chytridiomycota incertae sedis</taxon>
        <taxon>Neocallimastigomycetes</taxon>
        <taxon>Neocallimastigales</taxon>
        <taxon>Neocallimastigaceae</taxon>
        <taxon>Neocallimastix</taxon>
    </lineage>
</organism>
<accession>A0A1Y2B2K2</accession>
<evidence type="ECO:0000259" key="13">
    <source>
        <dbReference type="Pfam" id="PF01529"/>
    </source>
</evidence>
<name>A0A1Y2B2K2_9FUNG</name>
<comment type="catalytic activity">
    <reaction evidence="9 10">
        <text>L-cysteinyl-[protein] + hexadecanoyl-CoA = S-hexadecanoyl-L-cysteinyl-[protein] + CoA</text>
        <dbReference type="Rhea" id="RHEA:36683"/>
        <dbReference type="Rhea" id="RHEA-COMP:10131"/>
        <dbReference type="Rhea" id="RHEA-COMP:11032"/>
        <dbReference type="ChEBI" id="CHEBI:29950"/>
        <dbReference type="ChEBI" id="CHEBI:57287"/>
        <dbReference type="ChEBI" id="CHEBI:57379"/>
        <dbReference type="ChEBI" id="CHEBI:74151"/>
        <dbReference type="EC" id="2.3.1.225"/>
    </reaction>
</comment>
<keyword evidence="4 10" id="KW-1133">Transmembrane helix</keyword>
<evidence type="ECO:0000256" key="11">
    <source>
        <dbReference type="SAM" id="Coils"/>
    </source>
</evidence>
<dbReference type="Pfam" id="PF01529">
    <property type="entry name" value="DHHC"/>
    <property type="match status" value="1"/>
</dbReference>
<keyword evidence="3 10" id="KW-0812">Transmembrane</keyword>
<dbReference type="STRING" id="1754190.A0A1Y2B2K2"/>
<evidence type="ECO:0000256" key="8">
    <source>
        <dbReference type="ARBA" id="ARBA00023315"/>
    </source>
</evidence>
<keyword evidence="8 10" id="KW-0012">Acyltransferase</keyword>
<dbReference type="PROSITE" id="PS50216">
    <property type="entry name" value="DHHC"/>
    <property type="match status" value="1"/>
</dbReference>
<dbReference type="EC" id="2.3.1.225" evidence="10"/>
<feature type="region of interest" description="Disordered" evidence="12">
    <location>
        <begin position="157"/>
        <end position="178"/>
    </location>
</feature>
<feature type="transmembrane region" description="Helical" evidence="10">
    <location>
        <begin position="43"/>
        <end position="64"/>
    </location>
</feature>
<evidence type="ECO:0000313" key="14">
    <source>
        <dbReference type="EMBL" id="ORY29068.1"/>
    </source>
</evidence>
<evidence type="ECO:0000256" key="3">
    <source>
        <dbReference type="ARBA" id="ARBA00022692"/>
    </source>
</evidence>
<comment type="caution">
    <text evidence="14">The sequence shown here is derived from an EMBL/GenBank/DDBJ whole genome shotgun (WGS) entry which is preliminary data.</text>
</comment>
<keyword evidence="5 10" id="KW-0472">Membrane</keyword>
<dbReference type="GO" id="GO:0016020">
    <property type="term" value="C:membrane"/>
    <property type="evidence" value="ECO:0007669"/>
    <property type="project" value="UniProtKB-SubCell"/>
</dbReference>
<feature type="transmembrane region" description="Helical" evidence="10">
    <location>
        <begin position="12"/>
        <end position="31"/>
    </location>
</feature>
<evidence type="ECO:0000256" key="12">
    <source>
        <dbReference type="SAM" id="MobiDB-lite"/>
    </source>
</evidence>
<evidence type="ECO:0000256" key="4">
    <source>
        <dbReference type="ARBA" id="ARBA00022989"/>
    </source>
</evidence>
<comment type="similarity">
    <text evidence="10">Belongs to the DHHC palmitoyltransferase family.</text>
</comment>